<dbReference type="EMBL" id="KM039005">
    <property type="protein sequence ID" value="AIG56466.1"/>
    <property type="molecule type" value="Genomic_DNA"/>
</dbReference>
<feature type="chain" id="PRO_5002027530" evidence="1">
    <location>
        <begin position="17"/>
        <end position="439"/>
    </location>
</feature>
<evidence type="ECO:0000313" key="4">
    <source>
        <dbReference type="Proteomes" id="UP000243579"/>
    </source>
</evidence>
<accession>A0A0A7CPH4</accession>
<dbReference type="Proteomes" id="UP000243579">
    <property type="component" value="Unassembled WGS sequence"/>
</dbReference>
<sequence>MLSTLPLLALVSTVAASACFQPPVGWTMIPGMYHKVTYDGTTLCALDLSYQLRCAKSTTAPIPWAQIPGSYADIGLARGVLYARKLDAAGTMVVTTSTKAVKWKTVNLNYAAEKQTSFSFDGATLCQSTSTKSLWCTNTTNSVPPYTWNGMDGNVTQTAVGGAWLYGLDAKGTLYQGTTTLLANGCGNWNTVANQHLTQLSYDGKQICGVDDSGRALCTSGTLASPAPPSQCCFKDGDVISLRADSGSYLTRCSGCLPSAAYPNSATVSSTSSSKAVAQWTVKNVGGGKITLKADSGLYLARCNGCVSSATFVDEAFVHSTDPTKAHSQWTCVDAGNGKIGLQADTGKFLSRCNGCVKGSTTPNVAMVQAANMSDATAVWTVFQGGQGLTNRCPVVPLQFQWQSFSGSWTSITSNQGRAFAIDTSSRLFMRQVAATATA</sequence>
<organism evidence="2">
    <name type="scientific">Achlya hypogyna</name>
    <name type="common">Oomycete</name>
    <name type="synonym">Protoachlya hypogyna</name>
    <dbReference type="NCBI Taxonomy" id="1202772"/>
    <lineage>
        <taxon>Eukaryota</taxon>
        <taxon>Sar</taxon>
        <taxon>Stramenopiles</taxon>
        <taxon>Oomycota</taxon>
        <taxon>Saprolegniomycetes</taxon>
        <taxon>Saprolegniales</taxon>
        <taxon>Achlyaceae</taxon>
        <taxon>Achlya</taxon>
    </lineage>
</organism>
<name>A0A0A7CPH4_ACHHY</name>
<dbReference type="InterPro" id="IPR008999">
    <property type="entry name" value="Actin-crosslinking"/>
</dbReference>
<keyword evidence="4" id="KW-1185">Reference proteome</keyword>
<dbReference type="CDD" id="cd00257">
    <property type="entry name" value="beta-trefoil_FSCN-like"/>
    <property type="match status" value="1"/>
</dbReference>
<dbReference type="Gene3D" id="2.80.10.50">
    <property type="match status" value="2"/>
</dbReference>
<evidence type="ECO:0000256" key="1">
    <source>
        <dbReference type="SAM" id="SignalP"/>
    </source>
</evidence>
<keyword evidence="1" id="KW-0732">Signal</keyword>
<dbReference type="OrthoDB" id="57822at2759"/>
<evidence type="ECO:0000313" key="2">
    <source>
        <dbReference type="EMBL" id="AIG56466.1"/>
    </source>
</evidence>
<gene>
    <name evidence="3" type="ORF">ACHHYP_16254</name>
</gene>
<feature type="signal peptide" evidence="1">
    <location>
        <begin position="1"/>
        <end position="16"/>
    </location>
</feature>
<proteinExistence type="predicted"/>
<dbReference type="EMBL" id="JNBR01000149">
    <property type="protein sequence ID" value="OQR96297.1"/>
    <property type="molecule type" value="Genomic_DNA"/>
</dbReference>
<dbReference type="SUPFAM" id="SSF50405">
    <property type="entry name" value="Actin-crosslinking proteins"/>
    <property type="match status" value="1"/>
</dbReference>
<protein>
    <submittedName>
        <fullName evidence="3">Cytochrome P450</fullName>
    </submittedName>
    <submittedName>
        <fullName evidence="2">Secreted protein</fullName>
    </submittedName>
</protein>
<dbReference type="AlphaFoldDB" id="A0A0A7CPH4"/>
<evidence type="ECO:0000313" key="3">
    <source>
        <dbReference type="EMBL" id="OQR96297.1"/>
    </source>
</evidence>
<reference evidence="2 4" key="1">
    <citation type="journal article" date="2014" name="Genome Biol. Evol.">
        <title>The secreted proteins of Achlya hypogyna and Thraustotheca clavata identify the ancestral oomycete secretome and reveal gene acquisitions by horizontal gene transfer.</title>
        <authorList>
            <person name="Misner I."/>
            <person name="Blouin N."/>
            <person name="Leonard G."/>
            <person name="Richards T.A."/>
            <person name="Lane C.E."/>
        </authorList>
    </citation>
    <scope>NUCLEOTIDE SEQUENCE</scope>
    <source>
        <strain evidence="2 4">ATCC 48635</strain>
    </source>
</reference>